<feature type="domain" description="HTH arsR-type" evidence="4">
    <location>
        <begin position="1"/>
        <end position="95"/>
    </location>
</feature>
<evidence type="ECO:0000256" key="1">
    <source>
        <dbReference type="ARBA" id="ARBA00023015"/>
    </source>
</evidence>
<dbReference type="GO" id="GO:0003700">
    <property type="term" value="F:DNA-binding transcription factor activity"/>
    <property type="evidence" value="ECO:0007669"/>
    <property type="project" value="InterPro"/>
</dbReference>
<evidence type="ECO:0000259" key="4">
    <source>
        <dbReference type="PROSITE" id="PS50987"/>
    </source>
</evidence>
<dbReference type="InterPro" id="IPR001845">
    <property type="entry name" value="HTH_ArsR_DNA-bd_dom"/>
</dbReference>
<keyword evidence="6" id="KW-1185">Reference proteome</keyword>
<gene>
    <name evidence="5" type="ORF">KIN_01270</name>
</gene>
<comment type="caution">
    <text evidence="5">The sequence shown here is derived from an EMBL/GenBank/DDBJ whole genome shotgun (WGS) entry which is preliminary data.</text>
</comment>
<dbReference type="InterPro" id="IPR051011">
    <property type="entry name" value="Metal_resp_trans_reg"/>
</dbReference>
<evidence type="ECO:0000256" key="2">
    <source>
        <dbReference type="ARBA" id="ARBA00023125"/>
    </source>
</evidence>
<dbReference type="OrthoDB" id="9804742at2"/>
<dbReference type="RefSeq" id="WP_159804038.1">
    <property type="nucleotide sequence ID" value="NZ_BLJE01000001.1"/>
</dbReference>
<dbReference type="SMART" id="SM00418">
    <property type="entry name" value="HTH_ARSR"/>
    <property type="match status" value="1"/>
</dbReference>
<keyword evidence="3" id="KW-0804">Transcription</keyword>
<protein>
    <submittedName>
        <fullName evidence="5">Transcriptional regulator</fullName>
    </submittedName>
</protein>
<dbReference type="GO" id="GO:0003677">
    <property type="term" value="F:DNA binding"/>
    <property type="evidence" value="ECO:0007669"/>
    <property type="project" value="UniProtKB-KW"/>
</dbReference>
<accession>A0A6N6J9W8</accession>
<dbReference type="Proteomes" id="UP000436822">
    <property type="component" value="Unassembled WGS sequence"/>
</dbReference>
<dbReference type="PRINTS" id="PR00778">
    <property type="entry name" value="HTHARSR"/>
</dbReference>
<dbReference type="NCBIfam" id="NF033788">
    <property type="entry name" value="HTH_metalloreg"/>
    <property type="match status" value="1"/>
</dbReference>
<dbReference type="Pfam" id="PF12840">
    <property type="entry name" value="HTH_20"/>
    <property type="match status" value="1"/>
</dbReference>
<evidence type="ECO:0000313" key="5">
    <source>
        <dbReference type="EMBL" id="GFE63053.1"/>
    </source>
</evidence>
<dbReference type="EMBL" id="BLJE01000001">
    <property type="protein sequence ID" value="GFE63053.1"/>
    <property type="molecule type" value="Genomic_DNA"/>
</dbReference>
<evidence type="ECO:0000313" key="6">
    <source>
        <dbReference type="Proteomes" id="UP000436822"/>
    </source>
</evidence>
<dbReference type="PROSITE" id="PS50987">
    <property type="entry name" value="HTH_ARSR_2"/>
    <property type="match status" value="1"/>
</dbReference>
<dbReference type="InterPro" id="IPR036390">
    <property type="entry name" value="WH_DNA-bd_sf"/>
</dbReference>
<dbReference type="AlphaFoldDB" id="A0A6N6J9W8"/>
<evidence type="ECO:0000256" key="3">
    <source>
        <dbReference type="ARBA" id="ARBA00023163"/>
    </source>
</evidence>
<name>A0A6N6J9W8_9RHOB</name>
<organism evidence="5 6">
    <name type="scientific">Litoreibacter roseus</name>
    <dbReference type="NCBI Taxonomy" id="2601869"/>
    <lineage>
        <taxon>Bacteria</taxon>
        <taxon>Pseudomonadati</taxon>
        <taxon>Pseudomonadota</taxon>
        <taxon>Alphaproteobacteria</taxon>
        <taxon>Rhodobacterales</taxon>
        <taxon>Roseobacteraceae</taxon>
        <taxon>Litoreibacter</taxon>
    </lineage>
</organism>
<reference evidence="5 6" key="1">
    <citation type="submission" date="2019-12" db="EMBL/GenBank/DDBJ databases">
        <title>Litoreibacter badius sp. nov., a novel bacteriochlorophyll a-containing bacterium in the genus Litoreibacter.</title>
        <authorList>
            <person name="Kanamuro M."/>
            <person name="Takabe Y."/>
            <person name="Mori K."/>
            <person name="Takaichi S."/>
            <person name="Hanada S."/>
        </authorList>
    </citation>
    <scope>NUCLEOTIDE SEQUENCE [LARGE SCALE GENOMIC DNA]</scope>
    <source>
        <strain evidence="5 6">K6</strain>
    </source>
</reference>
<dbReference type="Gene3D" id="1.10.10.10">
    <property type="entry name" value="Winged helix-like DNA-binding domain superfamily/Winged helix DNA-binding domain"/>
    <property type="match status" value="1"/>
</dbReference>
<dbReference type="InterPro" id="IPR036388">
    <property type="entry name" value="WH-like_DNA-bd_sf"/>
</dbReference>
<dbReference type="PANTHER" id="PTHR43132:SF2">
    <property type="entry name" value="ARSENICAL RESISTANCE OPERON REPRESSOR ARSR-RELATED"/>
    <property type="match status" value="1"/>
</dbReference>
<dbReference type="CDD" id="cd00090">
    <property type="entry name" value="HTH_ARSR"/>
    <property type="match status" value="1"/>
</dbReference>
<dbReference type="InterPro" id="IPR011991">
    <property type="entry name" value="ArsR-like_HTH"/>
</dbReference>
<proteinExistence type="predicted"/>
<sequence length="103" mass="11141">MIWEEAAQGFAAMGSEQRLKVLRVLIRAGEDGLAVSDLQSRTDIAPTTLAHHLKFLVGSGLVKQERVGRTTLNRADYAALEALSDFILQECCADVARKAANNG</sequence>
<keyword evidence="1" id="KW-0805">Transcription regulation</keyword>
<keyword evidence="2" id="KW-0238">DNA-binding</keyword>
<dbReference type="PANTHER" id="PTHR43132">
    <property type="entry name" value="ARSENICAL RESISTANCE OPERON REPRESSOR ARSR-RELATED"/>
    <property type="match status" value="1"/>
</dbReference>
<dbReference type="SUPFAM" id="SSF46785">
    <property type="entry name" value="Winged helix' DNA-binding domain"/>
    <property type="match status" value="1"/>
</dbReference>